<feature type="coiled-coil region" evidence="1">
    <location>
        <begin position="116"/>
        <end position="146"/>
    </location>
</feature>
<feature type="compositionally biased region" description="Basic and acidic residues" evidence="2">
    <location>
        <begin position="606"/>
        <end position="624"/>
    </location>
</feature>
<evidence type="ECO:0000313" key="4">
    <source>
        <dbReference type="Proteomes" id="UP000054567"/>
    </source>
</evidence>
<name>A0A0J6I687_COCPO</name>
<accession>A0A0J6I687</accession>
<gene>
    <name evidence="3" type="ORF">CPAG_03263</name>
</gene>
<keyword evidence="1" id="KW-0175">Coiled coil</keyword>
<dbReference type="AlphaFoldDB" id="A0A0J6I687"/>
<evidence type="ECO:0000313" key="3">
    <source>
        <dbReference type="EMBL" id="KMM66927.1"/>
    </source>
</evidence>
<dbReference type="VEuPathDB" id="FungiDB:CPAG_03263"/>
<protein>
    <submittedName>
        <fullName evidence="3">Uncharacterized protein</fullName>
    </submittedName>
</protein>
<dbReference type="Proteomes" id="UP000054567">
    <property type="component" value="Unassembled WGS sequence"/>
</dbReference>
<feature type="compositionally biased region" description="Low complexity" evidence="2">
    <location>
        <begin position="385"/>
        <end position="396"/>
    </location>
</feature>
<feature type="region of interest" description="Disordered" evidence="2">
    <location>
        <begin position="1"/>
        <end position="67"/>
    </location>
</feature>
<feature type="region of interest" description="Disordered" evidence="2">
    <location>
        <begin position="525"/>
        <end position="771"/>
    </location>
</feature>
<dbReference type="EMBL" id="DS268110">
    <property type="protein sequence ID" value="KMM66927.1"/>
    <property type="molecule type" value="Genomic_DNA"/>
</dbReference>
<organism evidence="3 4">
    <name type="scientific">Coccidioides posadasii RMSCC 3488</name>
    <dbReference type="NCBI Taxonomy" id="454284"/>
    <lineage>
        <taxon>Eukaryota</taxon>
        <taxon>Fungi</taxon>
        <taxon>Dikarya</taxon>
        <taxon>Ascomycota</taxon>
        <taxon>Pezizomycotina</taxon>
        <taxon>Eurotiomycetes</taxon>
        <taxon>Eurotiomycetidae</taxon>
        <taxon>Onygenales</taxon>
        <taxon>Onygenaceae</taxon>
        <taxon>Coccidioides</taxon>
    </lineage>
</organism>
<feature type="compositionally biased region" description="Polar residues" evidence="2">
    <location>
        <begin position="429"/>
        <end position="438"/>
    </location>
</feature>
<reference evidence="4" key="2">
    <citation type="journal article" date="2009" name="Genome Res.">
        <title>Comparative genomic analyses of the human fungal pathogens Coccidioides and their relatives.</title>
        <authorList>
            <person name="Sharpton T.J."/>
            <person name="Stajich J.E."/>
            <person name="Rounsley S.D."/>
            <person name="Gardner M.J."/>
            <person name="Wortman J.R."/>
            <person name="Jordar V.S."/>
            <person name="Maiti R."/>
            <person name="Kodira C.D."/>
            <person name="Neafsey D.E."/>
            <person name="Zeng Q."/>
            <person name="Hung C.-Y."/>
            <person name="McMahan C."/>
            <person name="Muszewska A."/>
            <person name="Grynberg M."/>
            <person name="Mandel M.A."/>
            <person name="Kellner E.M."/>
            <person name="Barker B.M."/>
            <person name="Galgiani J.N."/>
            <person name="Orbach M.J."/>
            <person name="Kirkland T.N."/>
            <person name="Cole G.T."/>
            <person name="Henn M.R."/>
            <person name="Birren B.W."/>
            <person name="Taylor J.W."/>
        </authorList>
    </citation>
    <scope>NUCLEOTIDE SEQUENCE [LARGE SCALE GENOMIC DNA]</scope>
    <source>
        <strain evidence="4">RMSCC 3488</strain>
    </source>
</reference>
<feature type="compositionally biased region" description="Acidic residues" evidence="2">
    <location>
        <begin position="17"/>
        <end position="57"/>
    </location>
</feature>
<feature type="compositionally biased region" description="Polar residues" evidence="2">
    <location>
        <begin position="588"/>
        <end position="605"/>
    </location>
</feature>
<feature type="region of interest" description="Disordered" evidence="2">
    <location>
        <begin position="369"/>
        <end position="398"/>
    </location>
</feature>
<proteinExistence type="predicted"/>
<reference evidence="4" key="3">
    <citation type="journal article" date="2010" name="Genome Res.">
        <title>Population genomic sequencing of Coccidioides fungi reveals recent hybridization and transposon control.</title>
        <authorList>
            <person name="Neafsey D.E."/>
            <person name="Barker B.M."/>
            <person name="Sharpton T.J."/>
            <person name="Stajich J.E."/>
            <person name="Park D.J."/>
            <person name="Whiston E."/>
            <person name="Hung C.-Y."/>
            <person name="McMahan C."/>
            <person name="White J."/>
            <person name="Sykes S."/>
            <person name="Heiman D."/>
            <person name="Young S."/>
            <person name="Zeng Q."/>
            <person name="Abouelleil A."/>
            <person name="Aftuck L."/>
            <person name="Bessette D."/>
            <person name="Brown A."/>
            <person name="FitzGerald M."/>
            <person name="Lui A."/>
            <person name="Macdonald J.P."/>
            <person name="Priest M."/>
            <person name="Orbach M.J."/>
            <person name="Galgiani J.N."/>
            <person name="Kirkland T.N."/>
            <person name="Cole G.T."/>
            <person name="Birren B.W."/>
            <person name="Henn M.R."/>
            <person name="Taylor J.W."/>
            <person name="Rounsley S.D."/>
        </authorList>
    </citation>
    <scope>NUCLEOTIDE SEQUENCE [LARGE SCALE GENOMIC DNA]</scope>
    <source>
        <strain evidence="4">RMSCC 3488</strain>
    </source>
</reference>
<evidence type="ECO:0000256" key="2">
    <source>
        <dbReference type="SAM" id="MobiDB-lite"/>
    </source>
</evidence>
<feature type="compositionally biased region" description="Polar residues" evidence="2">
    <location>
        <begin position="647"/>
        <end position="659"/>
    </location>
</feature>
<sequence length="771" mass="84915">MQGGLDNAEGECGGVDVDMDADHEDTTEPEESDIPDICDVETSNEDDEESLTQENDEENHSGKDYGIDPLQLQNVQWRDLSPILQTEIIDNLNRVYQWSDIVTLLHLSPEDSRIAVEHAAARKQQAEKENKNLQQMQEKQLEALLRIDNSVLRKTQVPAQLVFRSISRQHLRDPRAHPNPDYLMSTAKEVIAARCYLRRIGLDPGFTGEWRCDVAAMEQASGTDPTAVEELKWTLNPNTEDEIPQDMVAAIRGHNTTSPSTSFQNRVSKKQKTKKFASEAPNGRFINCFGGQGGTVQESQTQTVGNSANESKPYHISTSGMRAAQEILSGNQSSPCETLVDTASSDAFETNQPEDTVVFMKVGPEGAARVDNMNETSSPGLRLFPSSPSQSSSGGSILTTQRGSFACAQTEAPSHYTPSTTLDSKKESTPTSEIQSSGRQRHPPEKPLERALSGGWWYDMDTPKCTHLTTELSPSKRIQERILAAKAENEIRQLGRSDSHTRIAPRPRIMQLPLRSSPLHYGCACDRDRPATPQVPSSDELSMMSSPTRRGNSGQDIPQIPLKTPTHSLNGDETEEERGPSYSPISPPGTTEQPSNLNGAQTQTKTENENHDRVKSERSKRLEDMILAEIMAVPKEEETALGAAKGETSSTAESRTNCSKIPEPDNDAAQGLSGLRVPPVKFAEPTDDPELSTQNEGQGAHSNHTEALEEDSQLPKIQEEENVAKSQVAKKVRKKRAARVPVPDSQRRKSARLNPPAGRILRPSKSNVKYK</sequence>
<feature type="region of interest" description="Disordered" evidence="2">
    <location>
        <begin position="410"/>
        <end position="450"/>
    </location>
</feature>
<dbReference type="OrthoDB" id="5378502at2759"/>
<feature type="compositionally biased region" description="Polar residues" evidence="2">
    <location>
        <begin position="534"/>
        <end position="556"/>
    </location>
</feature>
<evidence type="ECO:0000256" key="1">
    <source>
        <dbReference type="SAM" id="Coils"/>
    </source>
</evidence>
<reference evidence="3 4" key="1">
    <citation type="submission" date="2007-06" db="EMBL/GenBank/DDBJ databases">
        <title>The Genome Sequence of Coccidioides posadasii RMSCC_3488.</title>
        <authorList>
            <consortium name="Coccidioides Genome Resources Consortium"/>
            <consortium name="The Broad Institute Genome Sequencing Platform"/>
            <person name="Henn M.R."/>
            <person name="Sykes S."/>
            <person name="Young S."/>
            <person name="Jaffe D."/>
            <person name="Berlin A."/>
            <person name="Alvarez P."/>
            <person name="Butler J."/>
            <person name="Gnerre S."/>
            <person name="Grabherr M."/>
            <person name="Mauceli E."/>
            <person name="Brockman W."/>
            <person name="Kodira C."/>
            <person name="Alvarado L."/>
            <person name="Zeng Q."/>
            <person name="Crawford M."/>
            <person name="Antoine C."/>
            <person name="Devon K."/>
            <person name="Galgiani J."/>
            <person name="Orsborn K."/>
            <person name="Lewis M.L."/>
            <person name="Nusbaum C."/>
            <person name="Galagan J."/>
            <person name="Birren B."/>
        </authorList>
    </citation>
    <scope>NUCLEOTIDE SEQUENCE [LARGE SCALE GENOMIC DNA]</scope>
    <source>
        <strain evidence="3 4">RMSCC 3488</strain>
    </source>
</reference>
<feature type="compositionally biased region" description="Polar residues" evidence="2">
    <location>
        <begin position="691"/>
        <end position="702"/>
    </location>
</feature>
<feature type="compositionally biased region" description="Basic residues" evidence="2">
    <location>
        <begin position="728"/>
        <end position="738"/>
    </location>
</feature>